<dbReference type="Proteomes" id="UP000000644">
    <property type="component" value="Chromosome"/>
</dbReference>
<sequence length="253" mass="27591">MMPRVVAAETLDGLAEEDPAAMRSRCDLQRVHRVMGTRGIMLRALRDFRALAVSRSAEKPLRILELGAGDGSLMLGVARALQGHWPAVEITLLDRQRLVSRVTLDGYAGLGWQASAQVMDVFDWASSRASERPGQVAHWDVIVANLFLHHFEGPQLATLLAAVESRTESFLACEPRRARLALAGSHLIGALGANAVTREDAVLSVHAGFRDSEISALWPKNRAGWTLDEYPAGLFSHCFCAQRSNLETAAARS</sequence>
<accession>A1VQP9</accession>
<dbReference type="SUPFAM" id="SSF53335">
    <property type="entry name" value="S-adenosyl-L-methionine-dependent methyltransferases"/>
    <property type="match status" value="1"/>
</dbReference>
<dbReference type="EMBL" id="CP000529">
    <property type="protein sequence ID" value="ABM37977.1"/>
    <property type="molecule type" value="Genomic_DNA"/>
</dbReference>
<dbReference type="STRING" id="365044.Pnap_2675"/>
<dbReference type="KEGG" id="pna:Pnap_2675"/>
<protein>
    <recommendedName>
        <fullName evidence="3">Methyltransferase domain-containing protein</fullName>
    </recommendedName>
</protein>
<dbReference type="AlphaFoldDB" id="A1VQP9"/>
<dbReference type="HOGENOM" id="CLU_1097766_0_0_4"/>
<evidence type="ECO:0000313" key="2">
    <source>
        <dbReference type="Proteomes" id="UP000000644"/>
    </source>
</evidence>
<proteinExistence type="predicted"/>
<dbReference type="Pfam" id="PF13489">
    <property type="entry name" value="Methyltransf_23"/>
    <property type="match status" value="1"/>
</dbReference>
<dbReference type="eggNOG" id="COG4123">
    <property type="taxonomic scope" value="Bacteria"/>
</dbReference>
<dbReference type="InterPro" id="IPR029063">
    <property type="entry name" value="SAM-dependent_MTases_sf"/>
</dbReference>
<organism evidence="1 2">
    <name type="scientific">Polaromonas naphthalenivorans (strain CJ2)</name>
    <dbReference type="NCBI Taxonomy" id="365044"/>
    <lineage>
        <taxon>Bacteria</taxon>
        <taxon>Pseudomonadati</taxon>
        <taxon>Pseudomonadota</taxon>
        <taxon>Betaproteobacteria</taxon>
        <taxon>Burkholderiales</taxon>
        <taxon>Comamonadaceae</taxon>
        <taxon>Polaromonas</taxon>
    </lineage>
</organism>
<keyword evidence="2" id="KW-1185">Reference proteome</keyword>
<gene>
    <name evidence="1" type="ordered locus">Pnap_2675</name>
</gene>
<evidence type="ECO:0000313" key="1">
    <source>
        <dbReference type="EMBL" id="ABM37977.1"/>
    </source>
</evidence>
<dbReference type="Gene3D" id="3.40.50.150">
    <property type="entry name" value="Vaccinia Virus protein VP39"/>
    <property type="match status" value="1"/>
</dbReference>
<evidence type="ECO:0008006" key="3">
    <source>
        <dbReference type="Google" id="ProtNLM"/>
    </source>
</evidence>
<reference evidence="2" key="1">
    <citation type="journal article" date="2009" name="Environ. Microbiol.">
        <title>The genome of Polaromonas naphthalenivorans strain CJ2, isolated from coal tar-contaminated sediment, reveals physiological and metabolic versatility and evolution through extensive horizontal gene transfer.</title>
        <authorList>
            <person name="Yagi J.M."/>
            <person name="Sims D."/>
            <person name="Brettin T."/>
            <person name="Bruce D."/>
            <person name="Madsen E.L."/>
        </authorList>
    </citation>
    <scope>NUCLEOTIDE SEQUENCE [LARGE SCALE GENOMIC DNA]</scope>
    <source>
        <strain evidence="2">CJ2</strain>
    </source>
</reference>
<dbReference type="RefSeq" id="WP_011802054.1">
    <property type="nucleotide sequence ID" value="NC_008781.1"/>
</dbReference>
<name>A1VQP9_POLNA</name>